<dbReference type="Proteomes" id="UP001381693">
    <property type="component" value="Unassembled WGS sequence"/>
</dbReference>
<proteinExistence type="predicted"/>
<keyword evidence="2" id="KW-1185">Reference proteome</keyword>
<evidence type="ECO:0000313" key="1">
    <source>
        <dbReference type="EMBL" id="KAK7074503.1"/>
    </source>
</evidence>
<comment type="caution">
    <text evidence="1">The sequence shown here is derived from an EMBL/GenBank/DDBJ whole genome shotgun (WGS) entry which is preliminary data.</text>
</comment>
<dbReference type="AlphaFoldDB" id="A0AAN8X5R0"/>
<protein>
    <submittedName>
        <fullName evidence="1">Uncharacterized protein</fullName>
    </submittedName>
</protein>
<accession>A0AAN8X5R0</accession>
<organism evidence="1 2">
    <name type="scientific">Halocaridina rubra</name>
    <name type="common">Hawaiian red shrimp</name>
    <dbReference type="NCBI Taxonomy" id="373956"/>
    <lineage>
        <taxon>Eukaryota</taxon>
        <taxon>Metazoa</taxon>
        <taxon>Ecdysozoa</taxon>
        <taxon>Arthropoda</taxon>
        <taxon>Crustacea</taxon>
        <taxon>Multicrustacea</taxon>
        <taxon>Malacostraca</taxon>
        <taxon>Eumalacostraca</taxon>
        <taxon>Eucarida</taxon>
        <taxon>Decapoda</taxon>
        <taxon>Pleocyemata</taxon>
        <taxon>Caridea</taxon>
        <taxon>Atyoidea</taxon>
        <taxon>Atyidae</taxon>
        <taxon>Halocaridina</taxon>
    </lineage>
</organism>
<gene>
    <name evidence="1" type="ORF">SK128_018084</name>
</gene>
<name>A0AAN8X5R0_HALRR</name>
<dbReference type="EMBL" id="JAXCGZ010011561">
    <property type="protein sequence ID" value="KAK7074503.1"/>
    <property type="molecule type" value="Genomic_DNA"/>
</dbReference>
<reference evidence="1 2" key="1">
    <citation type="submission" date="2023-11" db="EMBL/GenBank/DDBJ databases">
        <title>Halocaridina rubra genome assembly.</title>
        <authorList>
            <person name="Smith C."/>
        </authorList>
    </citation>
    <scope>NUCLEOTIDE SEQUENCE [LARGE SCALE GENOMIC DNA]</scope>
    <source>
        <strain evidence="1">EP-1</strain>
        <tissue evidence="1">Whole</tissue>
    </source>
</reference>
<evidence type="ECO:0000313" key="2">
    <source>
        <dbReference type="Proteomes" id="UP001381693"/>
    </source>
</evidence>
<sequence length="133" mass="14472">MHALSFAVMDTNLKSSLTPPLLVAASAKRVSSIVESERVSQAIVSPVLSYCWHSVNSSAQNGNAELSAEQSSSCLGSLLDAVFPDRSIRCACPVKLPKDNLKFCDRIMSYVLSSMHCADIYEVCQNDMLLSLR</sequence>